<dbReference type="RefSeq" id="WP_121346830.1">
    <property type="nucleotide sequence ID" value="NZ_RBLG01000006.1"/>
</dbReference>
<proteinExistence type="predicted"/>
<organism evidence="6 7">
    <name type="scientific">Gillisia mitskevichiae</name>
    <dbReference type="NCBI Taxonomy" id="270921"/>
    <lineage>
        <taxon>Bacteria</taxon>
        <taxon>Pseudomonadati</taxon>
        <taxon>Bacteroidota</taxon>
        <taxon>Flavobacteriia</taxon>
        <taxon>Flavobacteriales</taxon>
        <taxon>Flavobacteriaceae</taxon>
        <taxon>Gillisia</taxon>
    </lineage>
</organism>
<reference evidence="6 7" key="1">
    <citation type="submission" date="2018-10" db="EMBL/GenBank/DDBJ databases">
        <title>Genomic Encyclopedia of Archaeal and Bacterial Type Strains, Phase II (KMG-II): from individual species to whole genera.</title>
        <authorList>
            <person name="Goeker M."/>
        </authorList>
    </citation>
    <scope>NUCLEOTIDE SEQUENCE [LARGE SCALE GENOMIC DNA]</scope>
    <source>
        <strain evidence="6 7">DSM 19839</strain>
    </source>
</reference>
<evidence type="ECO:0000313" key="6">
    <source>
        <dbReference type="EMBL" id="RKS42755.1"/>
    </source>
</evidence>
<dbReference type="Gene3D" id="3.40.30.10">
    <property type="entry name" value="Glutaredoxin"/>
    <property type="match status" value="1"/>
</dbReference>
<dbReference type="PROSITE" id="PS51257">
    <property type="entry name" value="PROKAR_LIPOPROTEIN"/>
    <property type="match status" value="1"/>
</dbReference>
<dbReference type="EMBL" id="RBLG01000006">
    <property type="protein sequence ID" value="RKS42755.1"/>
    <property type="molecule type" value="Genomic_DNA"/>
</dbReference>
<dbReference type="PANTHER" id="PTHR42852">
    <property type="entry name" value="THIOL:DISULFIDE INTERCHANGE PROTEIN DSBE"/>
    <property type="match status" value="1"/>
</dbReference>
<dbReference type="Proteomes" id="UP000276282">
    <property type="component" value="Unassembled WGS sequence"/>
</dbReference>
<dbReference type="GO" id="GO:0017004">
    <property type="term" value="P:cytochrome complex assembly"/>
    <property type="evidence" value="ECO:0007669"/>
    <property type="project" value="UniProtKB-KW"/>
</dbReference>
<keyword evidence="2" id="KW-0201">Cytochrome c-type biogenesis</keyword>
<keyword evidence="7" id="KW-1185">Reference proteome</keyword>
<accession>A0A495NYB5</accession>
<dbReference type="GO" id="GO:0016491">
    <property type="term" value="F:oxidoreductase activity"/>
    <property type="evidence" value="ECO:0007669"/>
    <property type="project" value="InterPro"/>
</dbReference>
<comment type="subcellular location">
    <subcellularLocation>
        <location evidence="1">Cell envelope</location>
    </subcellularLocation>
</comment>
<dbReference type="Pfam" id="PF08534">
    <property type="entry name" value="Redoxin"/>
    <property type="match status" value="1"/>
</dbReference>
<sequence>MKIKGLTTFTILLFILTSCNQPKSNSKTFTLKGKVDGQNTEYVVLSYIDSSDVYISDTLVVENNSFFKQGSLIHPQLVVLTSNLTGVFMEDPNRLRFFLEPNEMEIDLKEDQFPDALITGSKSQIEYEHLAKEIKPYYEKLKSKETGREKARKLLAEVKNIHLKYAINNPNSYVSAEMINFHSEEMPIDSLKMLYAGLDPIIKESFYGLDIQETIESFIPIVDSGDVAPGFSSENSDGNVLSLNQFKGKTVLLDFGAGWCVPCKKEIPGVKRIFDKYHSKGLEIIGVSFDKDKTSWKENIKDEKLNWHHIYVGSDNIREKGSINSLYRVKPIPAYILIDKNGIIIDRYRGADKKDKSLKDLEAKLETLISSKLL</sequence>
<dbReference type="GO" id="GO:0030313">
    <property type="term" value="C:cell envelope"/>
    <property type="evidence" value="ECO:0007669"/>
    <property type="project" value="UniProtKB-SubCell"/>
</dbReference>
<comment type="caution">
    <text evidence="6">The sequence shown here is derived from an EMBL/GenBank/DDBJ whole genome shotgun (WGS) entry which is preliminary data.</text>
</comment>
<keyword evidence="4" id="KW-0676">Redox-active center</keyword>
<dbReference type="InterPro" id="IPR013740">
    <property type="entry name" value="Redoxin"/>
</dbReference>
<evidence type="ECO:0000259" key="5">
    <source>
        <dbReference type="PROSITE" id="PS51352"/>
    </source>
</evidence>
<evidence type="ECO:0000256" key="2">
    <source>
        <dbReference type="ARBA" id="ARBA00022748"/>
    </source>
</evidence>
<feature type="domain" description="Thioredoxin" evidence="5">
    <location>
        <begin position="222"/>
        <end position="370"/>
    </location>
</feature>
<dbReference type="InterPro" id="IPR050553">
    <property type="entry name" value="Thioredoxin_ResA/DsbE_sf"/>
</dbReference>
<evidence type="ECO:0000256" key="3">
    <source>
        <dbReference type="ARBA" id="ARBA00023157"/>
    </source>
</evidence>
<dbReference type="Pfam" id="PF14289">
    <property type="entry name" value="DUF4369"/>
    <property type="match status" value="1"/>
</dbReference>
<gene>
    <name evidence="6" type="ORF">BC962_3042</name>
</gene>
<evidence type="ECO:0000313" key="7">
    <source>
        <dbReference type="Proteomes" id="UP000276282"/>
    </source>
</evidence>
<dbReference type="CDD" id="cd02966">
    <property type="entry name" value="TlpA_like_family"/>
    <property type="match status" value="1"/>
</dbReference>
<evidence type="ECO:0000256" key="4">
    <source>
        <dbReference type="ARBA" id="ARBA00023284"/>
    </source>
</evidence>
<dbReference type="AlphaFoldDB" id="A0A495NYB5"/>
<name>A0A495NYB5_9FLAO</name>
<dbReference type="SUPFAM" id="SSF52833">
    <property type="entry name" value="Thioredoxin-like"/>
    <property type="match status" value="1"/>
</dbReference>
<dbReference type="InterPro" id="IPR025380">
    <property type="entry name" value="DUF4369"/>
</dbReference>
<evidence type="ECO:0000256" key="1">
    <source>
        <dbReference type="ARBA" id="ARBA00004196"/>
    </source>
</evidence>
<dbReference type="PROSITE" id="PS51352">
    <property type="entry name" value="THIOREDOXIN_2"/>
    <property type="match status" value="1"/>
</dbReference>
<dbReference type="InterPro" id="IPR013766">
    <property type="entry name" value="Thioredoxin_domain"/>
</dbReference>
<protein>
    <submittedName>
        <fullName evidence="6">Peroxiredoxin</fullName>
    </submittedName>
</protein>
<keyword evidence="3" id="KW-1015">Disulfide bond</keyword>
<dbReference type="PANTHER" id="PTHR42852:SF6">
    <property type="entry name" value="THIOL:DISULFIDE INTERCHANGE PROTEIN DSBE"/>
    <property type="match status" value="1"/>
</dbReference>
<dbReference type="InterPro" id="IPR036249">
    <property type="entry name" value="Thioredoxin-like_sf"/>
</dbReference>
<dbReference type="OrthoDB" id="710833at2"/>